<dbReference type="SUPFAM" id="SSF55073">
    <property type="entry name" value="Nucleotide cyclase"/>
    <property type="match status" value="1"/>
</dbReference>
<dbReference type="InterPro" id="IPR029787">
    <property type="entry name" value="Nucleotide_cyclase"/>
</dbReference>
<name>A0ABN2TFK4_9MICO</name>
<keyword evidence="2" id="KW-0175">Coiled coil</keyword>
<keyword evidence="5" id="KW-1185">Reference proteome</keyword>
<organism evidence="4 5">
    <name type="scientific">Brevibacterium samyangense</name>
    <dbReference type="NCBI Taxonomy" id="366888"/>
    <lineage>
        <taxon>Bacteria</taxon>
        <taxon>Bacillati</taxon>
        <taxon>Actinomycetota</taxon>
        <taxon>Actinomycetes</taxon>
        <taxon>Micrococcales</taxon>
        <taxon>Brevibacteriaceae</taxon>
        <taxon>Brevibacterium</taxon>
    </lineage>
</organism>
<dbReference type="Gene3D" id="3.30.70.1230">
    <property type="entry name" value="Nucleotide cyclase"/>
    <property type="match status" value="1"/>
</dbReference>
<feature type="domain" description="Guanylate cyclase" evidence="3">
    <location>
        <begin position="197"/>
        <end position="306"/>
    </location>
</feature>
<gene>
    <name evidence="4" type="ORF">GCM10009755_17840</name>
</gene>
<dbReference type="SMART" id="SM00044">
    <property type="entry name" value="CYCc"/>
    <property type="match status" value="1"/>
</dbReference>
<dbReference type="InterPro" id="IPR001054">
    <property type="entry name" value="A/G_cyclase"/>
</dbReference>
<protein>
    <submittedName>
        <fullName evidence="4">Adenylate/guanylate cyclase domain-containing protein</fullName>
    </submittedName>
</protein>
<feature type="coiled-coil region" evidence="2">
    <location>
        <begin position="11"/>
        <end position="38"/>
    </location>
</feature>
<evidence type="ECO:0000256" key="2">
    <source>
        <dbReference type="SAM" id="Coils"/>
    </source>
</evidence>
<dbReference type="PANTHER" id="PTHR43081:SF19">
    <property type="entry name" value="PH-SENSITIVE ADENYLATE CYCLASE RV1264"/>
    <property type="match status" value="1"/>
</dbReference>
<evidence type="ECO:0000259" key="3">
    <source>
        <dbReference type="PROSITE" id="PS50125"/>
    </source>
</evidence>
<reference evidence="4 5" key="1">
    <citation type="journal article" date="2019" name="Int. J. Syst. Evol. Microbiol.">
        <title>The Global Catalogue of Microorganisms (GCM) 10K type strain sequencing project: providing services to taxonomists for standard genome sequencing and annotation.</title>
        <authorList>
            <consortium name="The Broad Institute Genomics Platform"/>
            <consortium name="The Broad Institute Genome Sequencing Center for Infectious Disease"/>
            <person name="Wu L."/>
            <person name="Ma J."/>
        </authorList>
    </citation>
    <scope>NUCLEOTIDE SEQUENCE [LARGE SCALE GENOMIC DNA]</scope>
    <source>
        <strain evidence="4 5">JCM 14546</strain>
    </source>
</reference>
<accession>A0ABN2TFK4</accession>
<dbReference type="Proteomes" id="UP001500755">
    <property type="component" value="Unassembled WGS sequence"/>
</dbReference>
<dbReference type="PANTHER" id="PTHR43081">
    <property type="entry name" value="ADENYLATE CYCLASE, TERMINAL-DIFFERENTIATION SPECIFIC-RELATED"/>
    <property type="match status" value="1"/>
</dbReference>
<dbReference type="CDD" id="cd07302">
    <property type="entry name" value="CHD"/>
    <property type="match status" value="1"/>
</dbReference>
<evidence type="ECO:0000313" key="4">
    <source>
        <dbReference type="EMBL" id="GAA2007889.1"/>
    </source>
</evidence>
<dbReference type="Pfam" id="PF00211">
    <property type="entry name" value="Guanylate_cyc"/>
    <property type="match status" value="1"/>
</dbReference>
<dbReference type="PROSITE" id="PS50125">
    <property type="entry name" value="GUANYLATE_CYCLASE_2"/>
    <property type="match status" value="1"/>
</dbReference>
<dbReference type="InterPro" id="IPR050697">
    <property type="entry name" value="Adenylyl/Guanylyl_Cyclase_3/4"/>
</dbReference>
<sequence length="363" mass="39875">MDPDSLSEDDRKQLEATVEHLREAAQHLEDELLGGKRQLTRAEVASLANASVRSARQVWRALGFPRVSEGQKAYTVADVEALSDVVNMTRSDDLLDDETALTLARAIGQTSDRLVVWQMEALVEYLSDTKGLSDVEARAQAIALFEKIVDPLQDVLVYAWRRNLSNALGRLNVNVPTALAMENRQGWYDSSMPLARAIGFADLVSYTRLAQQMEPKELATMVKRFQNIAYNVVATGGGRVIKTIGDEIFFSAETPHAGAEIALTLSERLKEDELMPESRVGFAWGKVLSRMGDIFGSTVNLAARLVAVAEPGTVLTDWDTAHIISRTDDYVFGDRTELHLKGLGDVSVVTMSRGTAPPLSIDV</sequence>
<comment type="similarity">
    <text evidence="1">Belongs to the adenylyl cyclase class-3 family.</text>
</comment>
<evidence type="ECO:0000256" key="1">
    <source>
        <dbReference type="ARBA" id="ARBA00005381"/>
    </source>
</evidence>
<comment type="caution">
    <text evidence="4">The sequence shown here is derived from an EMBL/GenBank/DDBJ whole genome shotgun (WGS) entry which is preliminary data.</text>
</comment>
<evidence type="ECO:0000313" key="5">
    <source>
        <dbReference type="Proteomes" id="UP001500755"/>
    </source>
</evidence>
<proteinExistence type="inferred from homology"/>
<dbReference type="EMBL" id="BAAANO010000016">
    <property type="protein sequence ID" value="GAA2007889.1"/>
    <property type="molecule type" value="Genomic_DNA"/>
</dbReference>